<proteinExistence type="predicted"/>
<evidence type="ECO:0000313" key="1">
    <source>
        <dbReference type="EMBL" id="QLH84951.1"/>
    </source>
</evidence>
<dbReference type="Pfam" id="PF23923">
    <property type="entry name" value="DUF7262"/>
    <property type="match status" value="1"/>
</dbReference>
<keyword evidence="2" id="KW-1185">Reference proteome</keyword>
<protein>
    <submittedName>
        <fullName evidence="1">Uncharacterized protein</fullName>
    </submittedName>
</protein>
<reference evidence="1 2" key="1">
    <citation type="submission" date="2020-07" db="EMBL/GenBank/DDBJ databases">
        <title>Halosimplex litoreum sp. nov. and Halosimplex rubrum sp. nov., isolated from different salt environments.</title>
        <authorList>
            <person name="Cui H."/>
        </authorList>
    </citation>
    <scope>NUCLEOTIDE SEQUENCE [LARGE SCALE GENOMIC DNA]</scope>
    <source>
        <strain evidence="1 2">R2</strain>
    </source>
</reference>
<name>A0A7D5T7S2_9EURY</name>
<dbReference type="InterPro" id="IPR055686">
    <property type="entry name" value="DUF7262"/>
</dbReference>
<dbReference type="Proteomes" id="UP000509346">
    <property type="component" value="Chromosome"/>
</dbReference>
<sequence>MPAVEGALAVLLVLGVVAGFALSVPQPDETQQLDAYAEDAATILSQEPPRHRGGTRLAEVTRSAETFERERDALDRRVERILPDNVMFRVETPYGRVGHRKPSRVATGAATVTTRHGDLTIRVWYA</sequence>
<dbReference type="AlphaFoldDB" id="A0A7D5T7S2"/>
<dbReference type="OrthoDB" id="247846at2157"/>
<dbReference type="EMBL" id="CP058909">
    <property type="protein sequence ID" value="QLH84951.1"/>
    <property type="molecule type" value="Genomic_DNA"/>
</dbReference>
<evidence type="ECO:0000313" key="2">
    <source>
        <dbReference type="Proteomes" id="UP000509346"/>
    </source>
</evidence>
<dbReference type="KEGG" id="hpel:HZS54_08695"/>
<organism evidence="1 2">
    <name type="scientific">Halosimplex pelagicum</name>
    <dbReference type="NCBI Taxonomy" id="869886"/>
    <lineage>
        <taxon>Archaea</taxon>
        <taxon>Methanobacteriati</taxon>
        <taxon>Methanobacteriota</taxon>
        <taxon>Stenosarchaea group</taxon>
        <taxon>Halobacteria</taxon>
        <taxon>Halobacteriales</taxon>
        <taxon>Haloarculaceae</taxon>
        <taxon>Halosimplex</taxon>
    </lineage>
</organism>
<accession>A0A7D5T7S2</accession>
<gene>
    <name evidence="1" type="ORF">HZS54_08695</name>
</gene>